<keyword evidence="2" id="KW-1185">Reference proteome</keyword>
<name>A0ABS1KNB4_9BACT</name>
<dbReference type="Pfam" id="PF06821">
    <property type="entry name" value="Ser_hydrolase"/>
    <property type="match status" value="1"/>
</dbReference>
<dbReference type="SUPFAM" id="SSF53474">
    <property type="entry name" value="alpha/beta-Hydrolases"/>
    <property type="match status" value="1"/>
</dbReference>
<dbReference type="PANTHER" id="PTHR15394:SF3">
    <property type="entry name" value="SERINE HYDROLASE RBBP9"/>
    <property type="match status" value="1"/>
</dbReference>
<organism evidence="1 2">
    <name type="scientific">Chryseolinea lacunae</name>
    <dbReference type="NCBI Taxonomy" id="2801331"/>
    <lineage>
        <taxon>Bacteria</taxon>
        <taxon>Pseudomonadati</taxon>
        <taxon>Bacteroidota</taxon>
        <taxon>Cytophagia</taxon>
        <taxon>Cytophagales</taxon>
        <taxon>Fulvivirgaceae</taxon>
        <taxon>Chryseolinea</taxon>
    </lineage>
</organism>
<evidence type="ECO:0000313" key="1">
    <source>
        <dbReference type="EMBL" id="MBL0740926.1"/>
    </source>
</evidence>
<reference evidence="1 2" key="1">
    <citation type="submission" date="2021-01" db="EMBL/GenBank/DDBJ databases">
        <title>Chryseolinea sp. Jin1 Genome sequencing and assembly.</title>
        <authorList>
            <person name="Kim I."/>
        </authorList>
    </citation>
    <scope>NUCLEOTIDE SEQUENCE [LARGE SCALE GENOMIC DNA]</scope>
    <source>
        <strain evidence="1 2">Jin1</strain>
    </source>
</reference>
<dbReference type="InterPro" id="IPR029058">
    <property type="entry name" value="AB_hydrolase_fold"/>
</dbReference>
<dbReference type="EMBL" id="JAERRB010000002">
    <property type="protein sequence ID" value="MBL0740926.1"/>
    <property type="molecule type" value="Genomic_DNA"/>
</dbReference>
<comment type="caution">
    <text evidence="1">The sequence shown here is derived from an EMBL/GenBank/DDBJ whole genome shotgun (WGS) entry which is preliminary data.</text>
</comment>
<gene>
    <name evidence="1" type="ORF">JI741_06825</name>
</gene>
<evidence type="ECO:0000313" key="2">
    <source>
        <dbReference type="Proteomes" id="UP000613030"/>
    </source>
</evidence>
<sequence length="191" mass="21372">MKKQVLFIHCGGTQGPNTGSRDLVAYLQDALGSGYDVRYPQMPDPDHPHYATWKNVVACELRSLQDDALLVGHSLGGSVLLKFLSEENITKPIAGLFIIAAPFFGQDEWDVEEYELQHNFFLHLQHAAPVFLYHSNDDEVVPVKHLTFYADLLPHASVHELSYGGHLFGNGLQELVFDIKQLNALAPYESL</sequence>
<keyword evidence="1" id="KW-0378">Hydrolase</keyword>
<dbReference type="GO" id="GO:0016787">
    <property type="term" value="F:hydrolase activity"/>
    <property type="evidence" value="ECO:0007669"/>
    <property type="project" value="UniProtKB-KW"/>
</dbReference>
<accession>A0ABS1KNB4</accession>
<dbReference type="Gene3D" id="3.40.50.1820">
    <property type="entry name" value="alpha/beta hydrolase"/>
    <property type="match status" value="1"/>
</dbReference>
<protein>
    <submittedName>
        <fullName evidence="1">Alpha/beta hydrolase</fullName>
    </submittedName>
</protein>
<dbReference type="Proteomes" id="UP000613030">
    <property type="component" value="Unassembled WGS sequence"/>
</dbReference>
<dbReference type="InterPro" id="IPR010662">
    <property type="entry name" value="RBBP9/YdeN"/>
</dbReference>
<dbReference type="RefSeq" id="WP_202008297.1">
    <property type="nucleotide sequence ID" value="NZ_JAERRB010000002.1"/>
</dbReference>
<proteinExistence type="predicted"/>
<dbReference type="PANTHER" id="PTHR15394">
    <property type="entry name" value="SERINE HYDROLASE RBBP9"/>
    <property type="match status" value="1"/>
</dbReference>